<comment type="caution">
    <text evidence="2">The sequence shown here is derived from an EMBL/GenBank/DDBJ whole genome shotgun (WGS) entry which is preliminary data.</text>
</comment>
<keyword evidence="1" id="KW-0812">Transmembrane</keyword>
<dbReference type="AlphaFoldDB" id="A0AA38S1X3"/>
<keyword evidence="1" id="KW-0472">Membrane</keyword>
<feature type="transmembrane region" description="Helical" evidence="1">
    <location>
        <begin position="35"/>
        <end position="55"/>
    </location>
</feature>
<evidence type="ECO:0008006" key="4">
    <source>
        <dbReference type="Google" id="ProtNLM"/>
    </source>
</evidence>
<protein>
    <recommendedName>
        <fullName evidence="4">NADH-ubiquinone oxidoreductase B15 subunit</fullName>
    </recommendedName>
</protein>
<dbReference type="PANTHER" id="PTHR39476:SF1">
    <property type="entry name" value="NADH DEHYDROGENASE [UBIQUINONE] 1 BETA SUBCOMPLEX SUBUNIT 4"/>
    <property type="match status" value="1"/>
</dbReference>
<dbReference type="Proteomes" id="UP001174694">
    <property type="component" value="Unassembled WGS sequence"/>
</dbReference>
<keyword evidence="3" id="KW-1185">Reference proteome</keyword>
<sequence length="75" mass="8794">MAGLKHYKMALDPAIIRLNNMSTNRFRYFRWTPRTAWISFVYIAVVPGIAGYLAYTTDGKWNFRAKRRGDTISEF</sequence>
<evidence type="ECO:0000313" key="3">
    <source>
        <dbReference type="Proteomes" id="UP001174694"/>
    </source>
</evidence>
<evidence type="ECO:0000313" key="2">
    <source>
        <dbReference type="EMBL" id="KAJ9154775.1"/>
    </source>
</evidence>
<dbReference type="PANTHER" id="PTHR39476">
    <property type="entry name" value="NADH:UBIQUINONE OXIDOREDUCTASE 6.6KD SUBUNIT"/>
    <property type="match status" value="1"/>
</dbReference>
<dbReference type="EMBL" id="JANBVO010000004">
    <property type="protein sequence ID" value="KAJ9154775.1"/>
    <property type="molecule type" value="Genomic_DNA"/>
</dbReference>
<organism evidence="2 3">
    <name type="scientific">Pleurostoma richardsiae</name>
    <dbReference type="NCBI Taxonomy" id="41990"/>
    <lineage>
        <taxon>Eukaryota</taxon>
        <taxon>Fungi</taxon>
        <taxon>Dikarya</taxon>
        <taxon>Ascomycota</taxon>
        <taxon>Pezizomycotina</taxon>
        <taxon>Sordariomycetes</taxon>
        <taxon>Sordariomycetidae</taxon>
        <taxon>Calosphaeriales</taxon>
        <taxon>Pleurostomataceae</taxon>
        <taxon>Pleurostoma</taxon>
    </lineage>
</organism>
<accession>A0AA38S1X3</accession>
<proteinExistence type="predicted"/>
<gene>
    <name evidence="2" type="ORF">NKR23_g2147</name>
</gene>
<keyword evidence="1" id="KW-1133">Transmembrane helix</keyword>
<name>A0AA38S1X3_9PEZI</name>
<reference evidence="2" key="1">
    <citation type="submission" date="2022-07" db="EMBL/GenBank/DDBJ databases">
        <title>Fungi with potential for degradation of polypropylene.</title>
        <authorList>
            <person name="Gostincar C."/>
        </authorList>
    </citation>
    <scope>NUCLEOTIDE SEQUENCE</scope>
    <source>
        <strain evidence="2">EXF-13308</strain>
    </source>
</reference>
<evidence type="ECO:0000256" key="1">
    <source>
        <dbReference type="SAM" id="Phobius"/>
    </source>
</evidence>